<dbReference type="InterPro" id="IPR002347">
    <property type="entry name" value="SDR_fam"/>
</dbReference>
<dbReference type="PRINTS" id="PR00081">
    <property type="entry name" value="GDHRDH"/>
</dbReference>
<evidence type="ECO:0000313" key="2">
    <source>
        <dbReference type="Proteomes" id="UP001238540"/>
    </source>
</evidence>
<protein>
    <submittedName>
        <fullName evidence="1">SDR family oxidoreductase</fullName>
    </submittedName>
</protein>
<dbReference type="EMBL" id="JAUFQC010000027">
    <property type="protein sequence ID" value="MDN3611945.1"/>
    <property type="molecule type" value="Genomic_DNA"/>
</dbReference>
<dbReference type="Pfam" id="PF00106">
    <property type="entry name" value="adh_short"/>
    <property type="match status" value="1"/>
</dbReference>
<dbReference type="NCBIfam" id="NF006532">
    <property type="entry name" value="PRK09009.1"/>
    <property type="match status" value="1"/>
</dbReference>
<dbReference type="InterPro" id="IPR051468">
    <property type="entry name" value="Fungal_SecMetab_SDRs"/>
</dbReference>
<dbReference type="RefSeq" id="WP_076590172.1">
    <property type="nucleotide sequence ID" value="NZ_JABEYA020000004.1"/>
</dbReference>
<dbReference type="PANTHER" id="PTHR43544">
    <property type="entry name" value="SHORT-CHAIN DEHYDROGENASE/REDUCTASE"/>
    <property type="match status" value="1"/>
</dbReference>
<keyword evidence="2" id="KW-1185">Reference proteome</keyword>
<accession>A0ABT8C145</accession>
<name>A0ABT8C145_9VIBR</name>
<dbReference type="PANTHER" id="PTHR43544:SF12">
    <property type="entry name" value="NAD(P)-BINDING ROSSMANN-FOLD SUPERFAMILY PROTEIN"/>
    <property type="match status" value="1"/>
</dbReference>
<dbReference type="Proteomes" id="UP001238540">
    <property type="component" value="Unassembled WGS sequence"/>
</dbReference>
<proteinExistence type="predicted"/>
<comment type="caution">
    <text evidence="1">The sequence shown here is derived from an EMBL/GenBank/DDBJ whole genome shotgun (WGS) entry which is preliminary data.</text>
</comment>
<dbReference type="SUPFAM" id="SSF51735">
    <property type="entry name" value="NAD(P)-binding Rossmann-fold domains"/>
    <property type="match status" value="1"/>
</dbReference>
<evidence type="ECO:0000313" key="1">
    <source>
        <dbReference type="EMBL" id="MDN3611945.1"/>
    </source>
</evidence>
<dbReference type="InterPro" id="IPR036291">
    <property type="entry name" value="NAD(P)-bd_dom_sf"/>
</dbReference>
<sequence>MKILIFGGNGGIGFAMCQILAKRHPDIELHATYRSCKPTTSPTNMTWHQVDVTNEPQIESLMATFDHLDCVINAIGLLHTAQSGPEKDLRSFSADFFWKNMSTNTLPSLLIAKHCQAALKASTHPKFATVSARVGSISDNQLGGWYSYRASKAALNMLLKTLSIEWARTMPKACVLSLHPGTTDTPLSRPFQSNVPAGKLFKPDNVARDLLSLIEHAQPKDSGRFLSYDGRDLPW</sequence>
<reference evidence="2" key="1">
    <citation type="journal article" date="2019" name="Int. J. Syst. Evol. Microbiol.">
        <title>The Global Catalogue of Microorganisms (GCM) 10K type strain sequencing project: providing services to taxonomists for standard genome sequencing and annotation.</title>
        <authorList>
            <consortium name="The Broad Institute Genomics Platform"/>
            <consortium name="The Broad Institute Genome Sequencing Center for Infectious Disease"/>
            <person name="Wu L."/>
            <person name="Ma J."/>
        </authorList>
    </citation>
    <scope>NUCLEOTIDE SEQUENCE [LARGE SCALE GENOMIC DNA]</scope>
    <source>
        <strain evidence="2">CECT 7398</strain>
    </source>
</reference>
<dbReference type="Gene3D" id="3.40.50.720">
    <property type="entry name" value="NAD(P)-binding Rossmann-like Domain"/>
    <property type="match status" value="1"/>
</dbReference>
<gene>
    <name evidence="1" type="ORF">QWZ16_20345</name>
</gene>
<organism evidence="1 2">
    <name type="scientific">Vibrio ostreicida</name>
    <dbReference type="NCBI Taxonomy" id="526588"/>
    <lineage>
        <taxon>Bacteria</taxon>
        <taxon>Pseudomonadati</taxon>
        <taxon>Pseudomonadota</taxon>
        <taxon>Gammaproteobacteria</taxon>
        <taxon>Vibrionales</taxon>
        <taxon>Vibrionaceae</taxon>
        <taxon>Vibrio</taxon>
    </lineage>
</organism>